<protein>
    <submittedName>
        <fullName evidence="1">Uncharacterized protein</fullName>
    </submittedName>
</protein>
<sequence length="107" mass="12215">MDDVAPDQLSRLWDDHLRHPFPARLRGKDVGEIDFIMLDADIAGCIQTLLSRGSLDEWRTAVLNRCLGHLAIVLPLLTDEDELAYYDRLRTMAGLALDWQRERANLA</sequence>
<dbReference type="Proteomes" id="UP001499854">
    <property type="component" value="Unassembled WGS sequence"/>
</dbReference>
<gene>
    <name evidence="1" type="ORF">GCM10009838_89120</name>
</gene>
<evidence type="ECO:0000313" key="2">
    <source>
        <dbReference type="Proteomes" id="UP001499854"/>
    </source>
</evidence>
<reference evidence="1 2" key="1">
    <citation type="journal article" date="2019" name="Int. J. Syst. Evol. Microbiol.">
        <title>The Global Catalogue of Microorganisms (GCM) 10K type strain sequencing project: providing services to taxonomists for standard genome sequencing and annotation.</title>
        <authorList>
            <consortium name="The Broad Institute Genomics Platform"/>
            <consortium name="The Broad Institute Genome Sequencing Center for Infectious Disease"/>
            <person name="Wu L."/>
            <person name="Ma J."/>
        </authorList>
    </citation>
    <scope>NUCLEOTIDE SEQUENCE [LARGE SCALE GENOMIC DNA]</scope>
    <source>
        <strain evidence="1 2">JCM 16013</strain>
    </source>
</reference>
<dbReference type="RefSeq" id="WP_344663322.1">
    <property type="nucleotide sequence ID" value="NZ_BAAAQM010000126.1"/>
</dbReference>
<proteinExistence type="predicted"/>
<name>A0ABN2THA4_9ACTN</name>
<accession>A0ABN2THA4</accession>
<comment type="caution">
    <text evidence="1">The sequence shown here is derived from an EMBL/GenBank/DDBJ whole genome shotgun (WGS) entry which is preliminary data.</text>
</comment>
<organism evidence="1 2">
    <name type="scientific">Catenulispora subtropica</name>
    <dbReference type="NCBI Taxonomy" id="450798"/>
    <lineage>
        <taxon>Bacteria</taxon>
        <taxon>Bacillati</taxon>
        <taxon>Actinomycetota</taxon>
        <taxon>Actinomycetes</taxon>
        <taxon>Catenulisporales</taxon>
        <taxon>Catenulisporaceae</taxon>
        <taxon>Catenulispora</taxon>
    </lineage>
</organism>
<keyword evidence="2" id="KW-1185">Reference proteome</keyword>
<dbReference type="EMBL" id="BAAAQM010000126">
    <property type="protein sequence ID" value="GAA2009450.1"/>
    <property type="molecule type" value="Genomic_DNA"/>
</dbReference>
<evidence type="ECO:0000313" key="1">
    <source>
        <dbReference type="EMBL" id="GAA2009450.1"/>
    </source>
</evidence>